<dbReference type="STRING" id="59374.FSU_2700"/>
<dbReference type="KEGG" id="fsu:Fisuc_2164"/>
<dbReference type="eggNOG" id="COG2958">
    <property type="taxonomic scope" value="Bacteria"/>
</dbReference>
<evidence type="ECO:0000313" key="4">
    <source>
        <dbReference type="EMBL" id="ADL26271.1"/>
    </source>
</evidence>
<evidence type="ECO:0000256" key="1">
    <source>
        <dbReference type="ARBA" id="ARBA00023163"/>
    </source>
</evidence>
<evidence type="ECO:0000313" key="6">
    <source>
        <dbReference type="Proteomes" id="UP000001497"/>
    </source>
</evidence>
<dbReference type="PATRIC" id="fig|59374.8.peg.2589"/>
<name>C9RK17_FIBSS</name>
<dbReference type="KEGG" id="fsc:FSU_2700"/>
<dbReference type="Proteomes" id="UP000001497">
    <property type="component" value="Chromosome"/>
</dbReference>
<dbReference type="EMBL" id="CP001792">
    <property type="protein sequence ID" value="ACX75750.1"/>
    <property type="molecule type" value="Genomic_DNA"/>
</dbReference>
<dbReference type="GO" id="GO:0006355">
    <property type="term" value="P:regulation of DNA-templated transcription"/>
    <property type="evidence" value="ECO:0007669"/>
    <property type="project" value="InterPro"/>
</dbReference>
<dbReference type="AlphaFoldDB" id="C9RK17"/>
<gene>
    <name evidence="3" type="ordered locus">Fisuc_2164</name>
    <name evidence="4" type="ordered locus">FSU_2700</name>
</gene>
<keyword evidence="6" id="KW-1185">Reference proteome</keyword>
<dbReference type="RefSeq" id="WP_014546810.1">
    <property type="nucleotide sequence ID" value="NC_013410.1"/>
</dbReference>
<proteinExistence type="predicted"/>
<dbReference type="InterPro" id="IPR007759">
    <property type="entry name" value="Asxl_HARE-HTH"/>
</dbReference>
<evidence type="ECO:0000313" key="5">
    <source>
        <dbReference type="Proteomes" id="UP000000517"/>
    </source>
</evidence>
<dbReference type="HOGENOM" id="CLU_074541_1_0_0"/>
<keyword evidence="1" id="KW-0804">Transcription</keyword>
<dbReference type="OrthoDB" id="5289528at2"/>
<dbReference type="Pfam" id="PF05066">
    <property type="entry name" value="HARE-HTH"/>
    <property type="match status" value="1"/>
</dbReference>
<dbReference type="Proteomes" id="UP000000517">
    <property type="component" value="Chromosome"/>
</dbReference>
<reference evidence="3 6" key="1">
    <citation type="submission" date="2009-10" db="EMBL/GenBank/DDBJ databases">
        <title>Complete sequence of Fibrobacter succinogenes subsp. succinogenes S85.</title>
        <authorList>
            <consortium name="US DOE Joint Genome Institute"/>
            <person name="Lucas S."/>
            <person name="Copeland A."/>
            <person name="Lapidus A."/>
            <person name="Glavina del Rio T."/>
            <person name="Tice H."/>
            <person name="Bruce D."/>
            <person name="Goodwin L."/>
            <person name="Pitluck S."/>
            <person name="Chertkov O."/>
            <person name="Detter J.C."/>
            <person name="Han C."/>
            <person name="Tapia R."/>
            <person name="Larimer F."/>
            <person name="Land M."/>
            <person name="Hauser L."/>
            <person name="Kyrpides N."/>
            <person name="Mikhailova N."/>
            <person name="Weimer P.J."/>
            <person name="Stevenson D.M."/>
            <person name="Boyum J."/>
            <person name="Brumm P.I."/>
            <person name="Mead D."/>
        </authorList>
    </citation>
    <scope>NUCLEOTIDE SEQUENCE [LARGE SCALE GENOMIC DNA]</scope>
    <source>
        <strain evidence="6">ATCC 19169 / S85</strain>
        <strain evidence="3">S85</strain>
    </source>
</reference>
<evidence type="ECO:0000259" key="2">
    <source>
        <dbReference type="PROSITE" id="PS51913"/>
    </source>
</evidence>
<protein>
    <submittedName>
        <fullName evidence="4">HrgA protein</fullName>
    </submittedName>
</protein>
<organism evidence="4 5">
    <name type="scientific">Fibrobacter succinogenes (strain ATCC 19169 / S85)</name>
    <dbReference type="NCBI Taxonomy" id="59374"/>
    <lineage>
        <taxon>Bacteria</taxon>
        <taxon>Pseudomonadati</taxon>
        <taxon>Fibrobacterota</taxon>
        <taxon>Fibrobacteria</taxon>
        <taxon>Fibrobacterales</taxon>
        <taxon>Fibrobacteraceae</taxon>
        <taxon>Fibrobacter</taxon>
    </lineage>
</organism>
<reference evidence="4" key="3">
    <citation type="submission" date="2010-08" db="EMBL/GenBank/DDBJ databases">
        <authorList>
            <person name="Durkin A.S."/>
            <person name="Nelson K.E."/>
            <person name="Morrison M."/>
            <person name="Forsberg C.W."/>
            <person name="Wilson D.B."/>
            <person name="Russell J.B."/>
            <person name="Cann I.K.O."/>
            <person name="Mackie R.I."/>
            <person name="White B.A."/>
        </authorList>
    </citation>
    <scope>NUCLEOTIDE SEQUENCE</scope>
    <source>
        <strain evidence="4">S85</strain>
    </source>
</reference>
<feature type="domain" description="HTH HARE-type" evidence="2">
    <location>
        <begin position="3"/>
        <end position="85"/>
    </location>
</feature>
<dbReference type="PROSITE" id="PS51913">
    <property type="entry name" value="HTH_HARE"/>
    <property type="match status" value="1"/>
</dbReference>
<sequence>MTYTFLKLAEEVLEEAKKRENIQALSHVEIWEKAEKYGIQNKCSSSGKTPWQSICAQIYVDMKDNAKTIFAKIGTRPVRFALKKYVENGVKITDIEQKIKQPKTIFSERDLHPLLTKFVYSNSHFHCYAKTIYHETSAKHKIGRNHWLHPDLMAVYFPFDSYQTGTLDIIKSFYESKMKLFSFEMKKEITSSTLREYYFQAVSNSSWANEGYLVALKFDQDDDFREEMQRLNNSFGIGFIQLDAMNVEQSSVLIPAKIHEQIDWDFLDRLIEENPDVKNFVDSINGDVLLQKVKNKNEYDEIFDNSKMEKWIKDKGIE</sequence>
<dbReference type="EMBL" id="CP002158">
    <property type="protein sequence ID" value="ADL26271.1"/>
    <property type="molecule type" value="Genomic_DNA"/>
</dbReference>
<accession>C9RK17</accession>
<reference evidence="5" key="2">
    <citation type="submission" date="2010-08" db="EMBL/GenBank/DDBJ databases">
        <title>Complete sequence of Fibrobacter succinogenes subsp. succinogenes S85.</title>
        <authorList>
            <person name="Durkin A.S."/>
            <person name="Nelson K.E."/>
            <person name="Morrison M."/>
            <person name="Forsberg C.W."/>
            <person name="Wilson D.B."/>
            <person name="Russell J.B."/>
            <person name="Cann I.K.O."/>
            <person name="Mackie R.I."/>
            <person name="White B.A."/>
        </authorList>
    </citation>
    <scope>NUCLEOTIDE SEQUENCE [LARGE SCALE GENOMIC DNA]</scope>
    <source>
        <strain evidence="5">ATCC 19169 / S85</strain>
    </source>
</reference>
<evidence type="ECO:0000313" key="3">
    <source>
        <dbReference type="EMBL" id="ACX75750.1"/>
    </source>
</evidence>